<feature type="region of interest" description="Disordered" evidence="1">
    <location>
        <begin position="318"/>
        <end position="420"/>
    </location>
</feature>
<name>A0AA35NEW0_SACMI</name>
<dbReference type="PANTHER" id="PTHR37283">
    <property type="entry name" value="PH DOMAIN-CONTAINING PROTEIN YHR131C"/>
    <property type="match status" value="1"/>
</dbReference>
<gene>
    <name evidence="2" type="primary">SMKI14G1800</name>
    <name evidence="2" type="ORF">SMKI_14G1800</name>
</gene>
<dbReference type="RefSeq" id="XP_056079089.1">
    <property type="nucleotide sequence ID" value="XM_056225251.1"/>
</dbReference>
<dbReference type="PANTHER" id="PTHR37283:SF1">
    <property type="entry name" value="PH DOMAIN-CONTAINING PROTEIN YHR131C"/>
    <property type="match status" value="1"/>
</dbReference>
<feature type="compositionally biased region" description="Polar residues" evidence="1">
    <location>
        <begin position="484"/>
        <end position="507"/>
    </location>
</feature>
<feature type="region of interest" description="Disordered" evidence="1">
    <location>
        <begin position="482"/>
        <end position="578"/>
    </location>
</feature>
<protein>
    <recommendedName>
        <fullName evidence="4">YNL144C-like protein</fullName>
    </recommendedName>
</protein>
<feature type="compositionally biased region" description="Basic residues" evidence="1">
    <location>
        <begin position="320"/>
        <end position="348"/>
    </location>
</feature>
<dbReference type="GeneID" id="80920857"/>
<accession>A0AA35NEW0</accession>
<keyword evidence="3" id="KW-1185">Reference proteome</keyword>
<dbReference type="EMBL" id="OX365770">
    <property type="protein sequence ID" value="CAI4035969.1"/>
    <property type="molecule type" value="Genomic_DNA"/>
</dbReference>
<dbReference type="Proteomes" id="UP001161438">
    <property type="component" value="Chromosome 14"/>
</dbReference>
<evidence type="ECO:0000313" key="2">
    <source>
        <dbReference type="EMBL" id="CAI4035969.1"/>
    </source>
</evidence>
<reference evidence="2" key="1">
    <citation type="submission" date="2022-10" db="EMBL/GenBank/DDBJ databases">
        <authorList>
            <person name="Byrne P K."/>
        </authorList>
    </citation>
    <scope>NUCLEOTIDE SEQUENCE</scope>
    <source>
        <strain evidence="2">IFO1815</strain>
    </source>
</reference>
<feature type="compositionally biased region" description="Acidic residues" evidence="1">
    <location>
        <begin position="551"/>
        <end position="578"/>
    </location>
</feature>
<dbReference type="Gene3D" id="2.30.29.30">
    <property type="entry name" value="Pleckstrin-homology domain (PH domain)/Phosphotyrosine-binding domain (PTB)"/>
    <property type="match status" value="1"/>
</dbReference>
<evidence type="ECO:0000313" key="3">
    <source>
        <dbReference type="Proteomes" id="UP001161438"/>
    </source>
</evidence>
<feature type="region of interest" description="Disordered" evidence="1">
    <location>
        <begin position="439"/>
        <end position="461"/>
    </location>
</feature>
<dbReference type="AlphaFoldDB" id="A0AA35NEW0"/>
<sequence length="739" mass="83542">MTSSIFGMTADHDGMDSGGLKLSQTTSTISMGEEFFCSSNTSASILDSPLPKETFNYIDSITDIDTDIMNQILEPRAGLGAGVGDNNVLHCIDPYPAEPPCYDFANPSKVIRYPIYEHCCPCLTSVQPPSYTPSVEYYTVVSMKMEKLSPFENATSRLWNNFILQINSTQINFFSIDDSLTINIKNYCGGDMFDHSHHSKNASDRHHPARSLLNAFTTNSTYQFDKYDKERICREIAQDKTRFLSNERLFKSYSLQCAKVGLPVDYSSRDFVLRMRCEGQQFLVQFSHVDELIYWAMYLNMGISLSLDLELRELPTYRSVPRRRHPRTRRSKQNNKKKDKNSNKRKSNSGKNDLHSNRLILRRSNTSSVVTKAATANERPNNKSRSRSFSLLSPSASAAGHDVDGTINSGSSTRKSSQSDVCGLFTSKLRHFFKTDFSSRKNSSMNIGQSRRSSELNSVQEEINDDGSAINTNSSVLSPAFSPTAHSPLTSQSSIHENFRSRSSSNPMDPLHCDQSMLKVTGPDTPFESTRKPSILNSIKRINHGERLSDGDEDEDDEEDEDDTNYVDEDEDDYGEDDDINRLMYLNENGLRCGNTNVHEYGKIFSTRNFSVSACINHDFPKRLSLKHGNRKRCSEDSKWIPTTQLVSRKRYIKDSLRCIKPLAEDHPWVGKIIFKPALPPPFKTNNLPIRIHNGENNTDLSQVKNHYLKAYIVGSSGFLKTGPKLFHSCDKTNELTNL</sequence>
<evidence type="ECO:0000256" key="1">
    <source>
        <dbReference type="SAM" id="MobiDB-lite"/>
    </source>
</evidence>
<feature type="compositionally biased region" description="Polar residues" evidence="1">
    <location>
        <begin position="406"/>
        <end position="420"/>
    </location>
</feature>
<feature type="compositionally biased region" description="Low complexity" evidence="1">
    <location>
        <begin position="387"/>
        <end position="399"/>
    </location>
</feature>
<proteinExistence type="predicted"/>
<evidence type="ECO:0008006" key="4">
    <source>
        <dbReference type="Google" id="ProtNLM"/>
    </source>
</evidence>
<dbReference type="InterPro" id="IPR011993">
    <property type="entry name" value="PH-like_dom_sf"/>
</dbReference>
<organism evidence="2 3">
    <name type="scientific">Saccharomyces mikatae IFO 1815</name>
    <dbReference type="NCBI Taxonomy" id="226126"/>
    <lineage>
        <taxon>Eukaryota</taxon>
        <taxon>Fungi</taxon>
        <taxon>Dikarya</taxon>
        <taxon>Ascomycota</taxon>
        <taxon>Saccharomycotina</taxon>
        <taxon>Saccharomycetes</taxon>
        <taxon>Saccharomycetales</taxon>
        <taxon>Saccharomycetaceae</taxon>
        <taxon>Saccharomyces</taxon>
    </lineage>
</organism>
<feature type="compositionally biased region" description="Polar residues" evidence="1">
    <location>
        <begin position="440"/>
        <end position="461"/>
    </location>
</feature>